<dbReference type="Pfam" id="PF03798">
    <property type="entry name" value="TRAM_LAG1_CLN8"/>
    <property type="match status" value="1"/>
</dbReference>
<dbReference type="OrthoDB" id="10266980at2759"/>
<evidence type="ECO:0000313" key="8">
    <source>
        <dbReference type="EMBL" id="CAF9923665.1"/>
    </source>
</evidence>
<feature type="transmembrane region" description="Helical" evidence="6">
    <location>
        <begin position="266"/>
        <end position="287"/>
    </location>
</feature>
<evidence type="ECO:0000256" key="4">
    <source>
        <dbReference type="ARBA" id="ARBA00023136"/>
    </source>
</evidence>
<evidence type="ECO:0000256" key="2">
    <source>
        <dbReference type="ARBA" id="ARBA00022692"/>
    </source>
</evidence>
<comment type="caution">
    <text evidence="8">The sequence shown here is derived from an EMBL/GenBank/DDBJ whole genome shotgun (WGS) entry which is preliminary data.</text>
</comment>
<gene>
    <name evidence="8" type="ORF">ALECFALPRED_002522</name>
</gene>
<evidence type="ECO:0000259" key="7">
    <source>
        <dbReference type="PROSITE" id="PS50922"/>
    </source>
</evidence>
<dbReference type="EMBL" id="CAJPDR010000173">
    <property type="protein sequence ID" value="CAF9923665.1"/>
    <property type="molecule type" value="Genomic_DNA"/>
</dbReference>
<evidence type="ECO:0000313" key="9">
    <source>
        <dbReference type="Proteomes" id="UP000664203"/>
    </source>
</evidence>
<dbReference type="PANTHER" id="PTHR13439">
    <property type="entry name" value="CT120 PROTEIN"/>
    <property type="match status" value="1"/>
</dbReference>
<dbReference type="InterPro" id="IPR006634">
    <property type="entry name" value="TLC-dom"/>
</dbReference>
<dbReference type="InterPro" id="IPR050846">
    <property type="entry name" value="TLCD"/>
</dbReference>
<dbReference type="PROSITE" id="PS50922">
    <property type="entry name" value="TLC"/>
    <property type="match status" value="1"/>
</dbReference>
<keyword evidence="3 6" id="KW-1133">Transmembrane helix</keyword>
<protein>
    <recommendedName>
        <fullName evidence="7">TLC domain-containing protein</fullName>
    </recommendedName>
</protein>
<feature type="transmembrane region" description="Helical" evidence="6">
    <location>
        <begin position="110"/>
        <end position="129"/>
    </location>
</feature>
<evidence type="ECO:0000256" key="5">
    <source>
        <dbReference type="PROSITE-ProRule" id="PRU00205"/>
    </source>
</evidence>
<sequence length="380" mass="43407">MHDPFPYPPPALLARLTTPLADALSLATLPLHIHELLLAALGYHLICRYLSPYLSSKLFPRIYPALNARTKLNWDVHVVSLAQSLLINTLALWVFWADEERGRMGWEERVWGYTGAGGMIQGFAAGYFLWDLSVCAVNVGVFGWGLLAHAVAALVVFSLGFRPFVNFYGPTFILYELSSPFLNFHWFFDKLHMTGSRPQWYNGMFLLSSFFCCRLVWGTYQSIRVSQDVWAALHYDPLTRTSKAVFEPDAGSVEIMRFAGDYPMPAWLAIVYLSSNIVLNTLNFYWFGKMIETIRKRFAESKDKKGGRKREDKEEGVMVEGLMDSSTLMTEIAEDEDMQFGGEDIMYDEEVEDKLRMESSFLNGKSTVEVKKTEVRRRKG</sequence>
<feature type="transmembrane region" description="Helical" evidence="6">
    <location>
        <begin position="167"/>
        <end position="188"/>
    </location>
</feature>
<proteinExistence type="predicted"/>
<keyword evidence="9" id="KW-1185">Reference proteome</keyword>
<dbReference type="GO" id="GO:0005783">
    <property type="term" value="C:endoplasmic reticulum"/>
    <property type="evidence" value="ECO:0007669"/>
    <property type="project" value="TreeGrafter"/>
</dbReference>
<feature type="domain" description="TLC" evidence="7">
    <location>
        <begin position="69"/>
        <end position="299"/>
    </location>
</feature>
<evidence type="ECO:0000256" key="3">
    <source>
        <dbReference type="ARBA" id="ARBA00022989"/>
    </source>
</evidence>
<evidence type="ECO:0000256" key="1">
    <source>
        <dbReference type="ARBA" id="ARBA00004141"/>
    </source>
</evidence>
<organism evidence="8 9">
    <name type="scientific">Alectoria fallacina</name>
    <dbReference type="NCBI Taxonomy" id="1903189"/>
    <lineage>
        <taxon>Eukaryota</taxon>
        <taxon>Fungi</taxon>
        <taxon>Dikarya</taxon>
        <taxon>Ascomycota</taxon>
        <taxon>Pezizomycotina</taxon>
        <taxon>Lecanoromycetes</taxon>
        <taxon>OSLEUM clade</taxon>
        <taxon>Lecanoromycetidae</taxon>
        <taxon>Lecanorales</taxon>
        <taxon>Lecanorineae</taxon>
        <taxon>Parmeliaceae</taxon>
        <taxon>Alectoria</taxon>
    </lineage>
</organism>
<dbReference type="PANTHER" id="PTHR13439:SF0">
    <property type="entry name" value="TOPOISOMERASE I DAMAGE AFFECTED PROTEIN 4"/>
    <property type="match status" value="1"/>
</dbReference>
<dbReference type="AlphaFoldDB" id="A0A8H3IJY4"/>
<dbReference type="GO" id="GO:0055088">
    <property type="term" value="P:lipid homeostasis"/>
    <property type="evidence" value="ECO:0007669"/>
    <property type="project" value="TreeGrafter"/>
</dbReference>
<comment type="subcellular location">
    <subcellularLocation>
        <location evidence="1">Membrane</location>
        <topology evidence="1">Multi-pass membrane protein</topology>
    </subcellularLocation>
</comment>
<feature type="transmembrane region" description="Helical" evidence="6">
    <location>
        <begin position="141"/>
        <end position="161"/>
    </location>
</feature>
<keyword evidence="2 5" id="KW-0812">Transmembrane</keyword>
<dbReference type="GO" id="GO:0016020">
    <property type="term" value="C:membrane"/>
    <property type="evidence" value="ECO:0007669"/>
    <property type="project" value="UniProtKB-SubCell"/>
</dbReference>
<keyword evidence="4 5" id="KW-0472">Membrane</keyword>
<feature type="transmembrane region" description="Helical" evidence="6">
    <location>
        <begin position="72"/>
        <end position="95"/>
    </location>
</feature>
<name>A0A8H3IJY4_9LECA</name>
<reference evidence="8" key="1">
    <citation type="submission" date="2021-03" db="EMBL/GenBank/DDBJ databases">
        <authorList>
            <person name="Tagirdzhanova G."/>
        </authorList>
    </citation>
    <scope>NUCLEOTIDE SEQUENCE</scope>
</reference>
<dbReference type="SMART" id="SM00724">
    <property type="entry name" value="TLC"/>
    <property type="match status" value="1"/>
</dbReference>
<evidence type="ECO:0000256" key="6">
    <source>
        <dbReference type="SAM" id="Phobius"/>
    </source>
</evidence>
<dbReference type="Proteomes" id="UP000664203">
    <property type="component" value="Unassembled WGS sequence"/>
</dbReference>
<accession>A0A8H3IJY4</accession>